<gene>
    <name evidence="1" type="ORF">CFBP7900_13230</name>
</gene>
<sequence length="251" mass="27785">MRGEKKLALACVDGRSLDAMQRMHACVESSMQTHARRSKSAISLRICADATPQAQSLDKKFSAGGQATKDITALYLATRPSCRSSRCIFDRFKKTAQKKWFSENPIVRMRASLARACQCKACLDHLGALYCDGWLKKNCKRVLTVKKSVIRFRPADVAAKESEQNRHQADTLVPDVHRSAIHGGVGSASLQESSSRSDHAPVSPFDAGVSVSVPSRITCGWFPTMACRRGVWFNWAFHLHSSLTRSQLHGH</sequence>
<evidence type="ECO:0000313" key="2">
    <source>
        <dbReference type="Proteomes" id="UP000587508"/>
    </source>
</evidence>
<protein>
    <submittedName>
        <fullName evidence="1">Uncharacterized protein</fullName>
    </submittedName>
</protein>
<dbReference type="Proteomes" id="UP000587508">
    <property type="component" value="Unassembled WGS sequence"/>
</dbReference>
<comment type="caution">
    <text evidence="1">The sequence shown here is derived from an EMBL/GenBank/DDBJ whole genome shotgun (WGS) entry which is preliminary data.</text>
</comment>
<reference evidence="1 2" key="1">
    <citation type="submission" date="2020-07" db="EMBL/GenBank/DDBJ databases">
        <authorList>
            <person name="Pothier F. J."/>
        </authorList>
    </citation>
    <scope>NUCLEOTIDE SEQUENCE [LARGE SCALE GENOMIC DNA]</scope>
    <source>
        <strain evidence="1 2">CFBP 7900</strain>
    </source>
</reference>
<dbReference type="AlphaFoldDB" id="A0A6V7CSG1"/>
<organism evidence="1 2">
    <name type="scientific">Xanthomonas hortorum pv. carotae</name>
    <dbReference type="NCBI Taxonomy" id="487904"/>
    <lineage>
        <taxon>Bacteria</taxon>
        <taxon>Pseudomonadati</taxon>
        <taxon>Pseudomonadota</taxon>
        <taxon>Gammaproteobacteria</taxon>
        <taxon>Lysobacterales</taxon>
        <taxon>Lysobacteraceae</taxon>
        <taxon>Xanthomonas</taxon>
    </lineage>
</organism>
<accession>A0A6V7CSG1</accession>
<proteinExistence type="predicted"/>
<evidence type="ECO:0000313" key="1">
    <source>
        <dbReference type="EMBL" id="CAD0320411.1"/>
    </source>
</evidence>
<name>A0A6V7CSG1_9XANT</name>
<dbReference type="EMBL" id="CAJDKC010000003">
    <property type="protein sequence ID" value="CAD0320411.1"/>
    <property type="molecule type" value="Genomic_DNA"/>
</dbReference>
<dbReference type="EMBL" id="CAJDKC010000003">
    <property type="protein sequence ID" value="CAD0320402.1"/>
    <property type="molecule type" value="Genomic_DNA"/>
</dbReference>